<dbReference type="EMBL" id="VTUX01000008">
    <property type="protein sequence ID" value="KAA1189196.1"/>
    <property type="molecule type" value="Genomic_DNA"/>
</dbReference>
<dbReference type="GO" id="GO:0005829">
    <property type="term" value="C:cytosol"/>
    <property type="evidence" value="ECO:0007669"/>
    <property type="project" value="TreeGrafter"/>
</dbReference>
<dbReference type="Gene3D" id="3.40.50.2300">
    <property type="match status" value="1"/>
</dbReference>
<feature type="domain" description="HTH LytTR-type" evidence="5">
    <location>
        <begin position="139"/>
        <end position="243"/>
    </location>
</feature>
<dbReference type="GO" id="GO:0000156">
    <property type="term" value="F:phosphorelay response regulator activity"/>
    <property type="evidence" value="ECO:0007669"/>
    <property type="project" value="TreeGrafter"/>
</dbReference>
<dbReference type="Gene3D" id="2.40.50.1020">
    <property type="entry name" value="LytTr DNA-binding domain"/>
    <property type="match status" value="1"/>
</dbReference>
<feature type="domain" description="Response regulatory" evidence="4">
    <location>
        <begin position="2"/>
        <end position="116"/>
    </location>
</feature>
<evidence type="ECO:0000259" key="4">
    <source>
        <dbReference type="PROSITE" id="PS50110"/>
    </source>
</evidence>
<dbReference type="RefSeq" id="WP_149612494.1">
    <property type="nucleotide sequence ID" value="NZ_VTUX01000008.1"/>
</dbReference>
<dbReference type="InterPro" id="IPR001789">
    <property type="entry name" value="Sig_transdc_resp-reg_receiver"/>
</dbReference>
<dbReference type="PROSITE" id="PS50930">
    <property type="entry name" value="HTH_LYTTR"/>
    <property type="match status" value="1"/>
</dbReference>
<dbReference type="AlphaFoldDB" id="A0A5B0WQV5"/>
<dbReference type="PANTHER" id="PTHR48111">
    <property type="entry name" value="REGULATOR OF RPOS"/>
    <property type="match status" value="1"/>
</dbReference>
<dbReference type="Pfam" id="PF00072">
    <property type="entry name" value="Response_reg"/>
    <property type="match status" value="1"/>
</dbReference>
<evidence type="ECO:0000256" key="1">
    <source>
        <dbReference type="ARBA" id="ARBA00023012"/>
    </source>
</evidence>
<evidence type="ECO:0000256" key="2">
    <source>
        <dbReference type="ARBA" id="ARBA00023125"/>
    </source>
</evidence>
<evidence type="ECO:0000313" key="6">
    <source>
        <dbReference type="EMBL" id="KAA1189196.1"/>
    </source>
</evidence>
<dbReference type="SUPFAM" id="SSF52172">
    <property type="entry name" value="CheY-like"/>
    <property type="match status" value="1"/>
</dbReference>
<comment type="caution">
    <text evidence="6">The sequence shown here is derived from an EMBL/GenBank/DDBJ whole genome shotgun (WGS) entry which is preliminary data.</text>
</comment>
<feature type="modified residue" description="4-aspartylphosphate" evidence="3">
    <location>
        <position position="53"/>
    </location>
</feature>
<dbReference type="InterPro" id="IPR011006">
    <property type="entry name" value="CheY-like_superfamily"/>
</dbReference>
<dbReference type="PANTHER" id="PTHR48111:SF3">
    <property type="entry name" value="TRANSCRIPTIONAL REGULATORY PROTEIN BTSR"/>
    <property type="match status" value="1"/>
</dbReference>
<dbReference type="InterPro" id="IPR007492">
    <property type="entry name" value="LytTR_DNA-bd_dom"/>
</dbReference>
<reference evidence="6 7" key="1">
    <citation type="submission" date="2019-09" db="EMBL/GenBank/DDBJ databases">
        <authorList>
            <person name="Chen X.-Y."/>
        </authorList>
    </citation>
    <scope>NUCLEOTIDE SEQUENCE [LARGE SCALE GENOMIC DNA]</scope>
    <source>
        <strain evidence="6 7">NY5</strain>
    </source>
</reference>
<dbReference type="Proteomes" id="UP000323708">
    <property type="component" value="Unassembled WGS sequence"/>
</dbReference>
<dbReference type="PROSITE" id="PS50110">
    <property type="entry name" value="RESPONSE_REGULATORY"/>
    <property type="match status" value="1"/>
</dbReference>
<evidence type="ECO:0000259" key="5">
    <source>
        <dbReference type="PROSITE" id="PS50930"/>
    </source>
</evidence>
<organism evidence="6 7">
    <name type="scientific">Pseudohalioglobus sediminis</name>
    <dbReference type="NCBI Taxonomy" id="2606449"/>
    <lineage>
        <taxon>Bacteria</taxon>
        <taxon>Pseudomonadati</taxon>
        <taxon>Pseudomonadota</taxon>
        <taxon>Gammaproteobacteria</taxon>
        <taxon>Cellvibrionales</taxon>
        <taxon>Halieaceae</taxon>
        <taxon>Pseudohalioglobus</taxon>
    </lineage>
</organism>
<dbReference type="GO" id="GO:0006355">
    <property type="term" value="P:regulation of DNA-templated transcription"/>
    <property type="evidence" value="ECO:0007669"/>
    <property type="project" value="TreeGrafter"/>
</dbReference>
<evidence type="ECO:0000256" key="3">
    <source>
        <dbReference type="PROSITE-ProRule" id="PRU00169"/>
    </source>
</evidence>
<keyword evidence="1" id="KW-0902">Two-component regulatory system</keyword>
<evidence type="ECO:0000313" key="7">
    <source>
        <dbReference type="Proteomes" id="UP000323708"/>
    </source>
</evidence>
<dbReference type="GO" id="GO:0032993">
    <property type="term" value="C:protein-DNA complex"/>
    <property type="evidence" value="ECO:0007669"/>
    <property type="project" value="TreeGrafter"/>
</dbReference>
<name>A0A5B0WQV5_9GAMM</name>
<dbReference type="InterPro" id="IPR039420">
    <property type="entry name" value="WalR-like"/>
</dbReference>
<keyword evidence="7" id="KW-1185">Reference proteome</keyword>
<dbReference type="SMART" id="SM00850">
    <property type="entry name" value="LytTR"/>
    <property type="match status" value="1"/>
</dbReference>
<dbReference type="Pfam" id="PF04397">
    <property type="entry name" value="LytTR"/>
    <property type="match status" value="1"/>
</dbReference>
<protein>
    <submittedName>
        <fullName evidence="6">Response regulator transcription factor</fullName>
    </submittedName>
</protein>
<keyword evidence="2" id="KW-0238">DNA-binding</keyword>
<accession>A0A5B0WQV5</accession>
<proteinExistence type="predicted"/>
<gene>
    <name evidence="6" type="ORF">F0M18_16100</name>
</gene>
<dbReference type="SMART" id="SM00448">
    <property type="entry name" value="REC"/>
    <property type="match status" value="1"/>
</dbReference>
<sequence length="244" mass="27460">MKILIVDDEQLARERLLRLLQRVEPEACCLQAADGAQALQMVAEEEPDLVLLDIRMPRMDGIEVAAQLDQQPSPPAIVFCTAYDEYALQALQHQAIAYLLKPVRESELQRALNAAGRVNRLQLASLQQADAGDDARRTISSHTHRGFESMPVDAVRCFVAGQKYVTAMSAELELLLPETLKELEQEFSGQFIRVHRNALVALRYVERLEKGEDGSWRVVLDGLQLQPAISRRHLSAVKQRLAER</sequence>
<keyword evidence="3" id="KW-0597">Phosphoprotein</keyword>
<dbReference type="GO" id="GO:0000976">
    <property type="term" value="F:transcription cis-regulatory region binding"/>
    <property type="evidence" value="ECO:0007669"/>
    <property type="project" value="TreeGrafter"/>
</dbReference>